<sequence>MTQVPPWNGSVRCCVIGKKICTRQSARLGALVLGLQFPDLILALRKEEEAQGIYLFVMALFRATGIAAEQSENGTLLDPLLQDSQLPHKVNHTCSMIPAPDLFLHQKLQSKWLQQEESSRSVWRASANAFWPQFVVIGGIVFAKSIVVYVGSLLIQRFRDFTEEPAGTTNTKDVLVGVLLVSECCEPTTTTS</sequence>
<protein>
    <submittedName>
        <fullName evidence="2">Uncharacterized protein</fullName>
    </submittedName>
</protein>
<evidence type="ECO:0000313" key="3">
    <source>
        <dbReference type="Proteomes" id="UP001497512"/>
    </source>
</evidence>
<proteinExistence type="predicted"/>
<reference evidence="2" key="1">
    <citation type="submission" date="2024-02" db="EMBL/GenBank/DDBJ databases">
        <authorList>
            <consortium name="ELIXIR-Norway"/>
            <consortium name="Elixir Norway"/>
        </authorList>
    </citation>
    <scope>NUCLEOTIDE SEQUENCE</scope>
</reference>
<evidence type="ECO:0000256" key="1">
    <source>
        <dbReference type="SAM" id="Phobius"/>
    </source>
</evidence>
<keyword evidence="1" id="KW-0812">Transmembrane</keyword>
<dbReference type="Proteomes" id="UP001497512">
    <property type="component" value="Chromosome 4"/>
</dbReference>
<keyword evidence="1" id="KW-0472">Membrane</keyword>
<name>A0ABP0UKZ2_9BRYO</name>
<accession>A0ABP0UKZ2</accession>
<dbReference type="EMBL" id="OZ019896">
    <property type="protein sequence ID" value="CAK9224141.1"/>
    <property type="molecule type" value="Genomic_DNA"/>
</dbReference>
<evidence type="ECO:0000313" key="2">
    <source>
        <dbReference type="EMBL" id="CAK9224141.1"/>
    </source>
</evidence>
<organism evidence="2 3">
    <name type="scientific">Sphagnum troendelagicum</name>
    <dbReference type="NCBI Taxonomy" id="128251"/>
    <lineage>
        <taxon>Eukaryota</taxon>
        <taxon>Viridiplantae</taxon>
        <taxon>Streptophyta</taxon>
        <taxon>Embryophyta</taxon>
        <taxon>Bryophyta</taxon>
        <taxon>Sphagnophytina</taxon>
        <taxon>Sphagnopsida</taxon>
        <taxon>Sphagnales</taxon>
        <taxon>Sphagnaceae</taxon>
        <taxon>Sphagnum</taxon>
    </lineage>
</organism>
<keyword evidence="3" id="KW-1185">Reference proteome</keyword>
<feature type="transmembrane region" description="Helical" evidence="1">
    <location>
        <begin position="130"/>
        <end position="155"/>
    </location>
</feature>
<gene>
    <name evidence="2" type="ORF">CSSPTR1EN2_LOCUS17183</name>
</gene>
<keyword evidence="1" id="KW-1133">Transmembrane helix</keyword>